<proteinExistence type="predicted"/>
<dbReference type="Pfam" id="PF10756">
    <property type="entry name" value="bPH_6"/>
    <property type="match status" value="1"/>
</dbReference>
<feature type="transmembrane region" description="Helical" evidence="2">
    <location>
        <begin position="38"/>
        <end position="57"/>
    </location>
</feature>
<evidence type="ECO:0000256" key="2">
    <source>
        <dbReference type="SAM" id="Phobius"/>
    </source>
</evidence>
<feature type="compositionally biased region" description="Basic and acidic residues" evidence="1">
    <location>
        <begin position="151"/>
        <end position="162"/>
    </location>
</feature>
<feature type="compositionally biased region" description="Basic residues" evidence="1">
    <location>
        <begin position="140"/>
        <end position="150"/>
    </location>
</feature>
<dbReference type="Proteomes" id="UP001595909">
    <property type="component" value="Unassembled WGS sequence"/>
</dbReference>
<feature type="domain" description="Low molecular weight protein antigen 6 PH" evidence="3">
    <location>
        <begin position="58"/>
        <end position="143"/>
    </location>
</feature>
<reference evidence="5" key="1">
    <citation type="journal article" date="2019" name="Int. J. Syst. Evol. Microbiol.">
        <title>The Global Catalogue of Microorganisms (GCM) 10K type strain sequencing project: providing services to taxonomists for standard genome sequencing and annotation.</title>
        <authorList>
            <consortium name="The Broad Institute Genomics Platform"/>
            <consortium name="The Broad Institute Genome Sequencing Center for Infectious Disease"/>
            <person name="Wu L."/>
            <person name="Ma J."/>
        </authorList>
    </citation>
    <scope>NUCLEOTIDE SEQUENCE [LARGE SCALE GENOMIC DNA]</scope>
    <source>
        <strain evidence="5">CCUG 50347</strain>
    </source>
</reference>
<name>A0ABV9RED3_9PSEU</name>
<organism evidence="4 5">
    <name type="scientific">Actinomycetospora chibensis</name>
    <dbReference type="NCBI Taxonomy" id="663606"/>
    <lineage>
        <taxon>Bacteria</taxon>
        <taxon>Bacillati</taxon>
        <taxon>Actinomycetota</taxon>
        <taxon>Actinomycetes</taxon>
        <taxon>Pseudonocardiales</taxon>
        <taxon>Pseudonocardiaceae</taxon>
        <taxon>Actinomycetospora</taxon>
    </lineage>
</organism>
<gene>
    <name evidence="4" type="ORF">ACFPEL_04240</name>
</gene>
<protein>
    <submittedName>
        <fullName evidence="4">PH domain-containing protein</fullName>
    </submittedName>
</protein>
<evidence type="ECO:0000313" key="5">
    <source>
        <dbReference type="Proteomes" id="UP001595909"/>
    </source>
</evidence>
<dbReference type="EMBL" id="JBHSIM010000006">
    <property type="protein sequence ID" value="MFC4831613.1"/>
    <property type="molecule type" value="Genomic_DNA"/>
</dbReference>
<dbReference type="InterPro" id="IPR019692">
    <property type="entry name" value="CFP-6_PH"/>
</dbReference>
<keyword evidence="2" id="KW-0472">Membrane</keyword>
<evidence type="ECO:0000259" key="3">
    <source>
        <dbReference type="Pfam" id="PF10756"/>
    </source>
</evidence>
<feature type="region of interest" description="Disordered" evidence="1">
    <location>
        <begin position="136"/>
        <end position="182"/>
    </location>
</feature>
<dbReference type="RefSeq" id="WP_274187373.1">
    <property type="nucleotide sequence ID" value="NZ_BAABHN010000006.1"/>
</dbReference>
<sequence>MSEPSQWAAPWTAVVLGAVAALGLGAWAVAATDPPGRLLVGLAALAVLAVTAVGAFARPRLRVDDAGLALRGVTGTRRWPWEHIDAVRVVRMRRMGLPAAYLEVEARDGAPDAVPTDRLLVLGRLELGTDPVDVAESLQRHRARAGRRAAGRPDLEGEHPERDEDDEHGGDPPDGPEPGPRV</sequence>
<feature type="compositionally biased region" description="Pro residues" evidence="1">
    <location>
        <begin position="173"/>
        <end position="182"/>
    </location>
</feature>
<comment type="caution">
    <text evidence="4">The sequence shown here is derived from an EMBL/GenBank/DDBJ whole genome shotgun (WGS) entry which is preliminary data.</text>
</comment>
<keyword evidence="2" id="KW-1133">Transmembrane helix</keyword>
<accession>A0ABV9RED3</accession>
<evidence type="ECO:0000313" key="4">
    <source>
        <dbReference type="EMBL" id="MFC4831613.1"/>
    </source>
</evidence>
<evidence type="ECO:0000256" key="1">
    <source>
        <dbReference type="SAM" id="MobiDB-lite"/>
    </source>
</evidence>
<keyword evidence="2" id="KW-0812">Transmembrane</keyword>
<keyword evidence="5" id="KW-1185">Reference proteome</keyword>